<dbReference type="Gene3D" id="1.10.510.10">
    <property type="entry name" value="Transferase(Phosphotransferase) domain 1"/>
    <property type="match status" value="1"/>
</dbReference>
<evidence type="ECO:0000259" key="1">
    <source>
        <dbReference type="Pfam" id="PF17667"/>
    </source>
</evidence>
<comment type="caution">
    <text evidence="2">The sequence shown here is derived from an EMBL/GenBank/DDBJ whole genome shotgun (WGS) entry which is preliminary data.</text>
</comment>
<dbReference type="Pfam" id="PF17667">
    <property type="entry name" value="Pkinase_fungal"/>
    <property type="match status" value="1"/>
</dbReference>
<dbReference type="InterPro" id="IPR040976">
    <property type="entry name" value="Pkinase_fungal"/>
</dbReference>
<reference evidence="2" key="1">
    <citation type="journal article" date="2020" name="New Phytol.">
        <title>Comparative genomics reveals dynamic genome evolution in host specialist ectomycorrhizal fungi.</title>
        <authorList>
            <person name="Lofgren L.A."/>
            <person name="Nguyen N.H."/>
            <person name="Vilgalys R."/>
            <person name="Ruytinx J."/>
            <person name="Liao H.L."/>
            <person name="Branco S."/>
            <person name="Kuo A."/>
            <person name="LaButti K."/>
            <person name="Lipzen A."/>
            <person name="Andreopoulos W."/>
            <person name="Pangilinan J."/>
            <person name="Riley R."/>
            <person name="Hundley H."/>
            <person name="Na H."/>
            <person name="Barry K."/>
            <person name="Grigoriev I.V."/>
            <person name="Stajich J.E."/>
            <person name="Kennedy P.G."/>
        </authorList>
    </citation>
    <scope>NUCLEOTIDE SEQUENCE</scope>
    <source>
        <strain evidence="2">FC203</strain>
    </source>
</reference>
<dbReference type="AlphaFoldDB" id="A0AAD4DQ52"/>
<evidence type="ECO:0000313" key="2">
    <source>
        <dbReference type="EMBL" id="KAG1885293.1"/>
    </source>
</evidence>
<dbReference type="GeneID" id="64672370"/>
<sequence length="225" mass="26305">MYHRVHLPWLRLRHDDLYWRVFPQFTRNFVKMVIGSPLLCMEGKRRVTQFIQSSFVQLLVQLFQDVHSSHEEYIVKDHWVKGNSDAILNEVKMLEEVKGVAGVPRLVGYWLVQAEEGHPDETQRYRNKIENSTVGAYRTHIRLVLKPRARPLYMFRSKKELLRVLRDIVLIQQCAVETHQILHRDCSLNNIMIEDCEGGSRGSLIDWEFASRITSDNTYPTGGTG</sequence>
<proteinExistence type="predicted"/>
<dbReference type="Proteomes" id="UP001195769">
    <property type="component" value="Unassembled WGS sequence"/>
</dbReference>
<name>A0AAD4DQ52_9AGAM</name>
<protein>
    <recommendedName>
        <fullName evidence="1">Fungal-type protein kinase domain-containing protein</fullName>
    </recommendedName>
</protein>
<keyword evidence="3" id="KW-1185">Reference proteome</keyword>
<evidence type="ECO:0000313" key="3">
    <source>
        <dbReference type="Proteomes" id="UP001195769"/>
    </source>
</evidence>
<organism evidence="2 3">
    <name type="scientific">Suillus fuscotomentosus</name>
    <dbReference type="NCBI Taxonomy" id="1912939"/>
    <lineage>
        <taxon>Eukaryota</taxon>
        <taxon>Fungi</taxon>
        <taxon>Dikarya</taxon>
        <taxon>Basidiomycota</taxon>
        <taxon>Agaricomycotina</taxon>
        <taxon>Agaricomycetes</taxon>
        <taxon>Agaricomycetidae</taxon>
        <taxon>Boletales</taxon>
        <taxon>Suillineae</taxon>
        <taxon>Suillaceae</taxon>
        <taxon>Suillus</taxon>
    </lineage>
</organism>
<gene>
    <name evidence="2" type="ORF">F5891DRAFT_989795</name>
</gene>
<dbReference type="EMBL" id="JABBWK010000349">
    <property type="protein sequence ID" value="KAG1885293.1"/>
    <property type="molecule type" value="Genomic_DNA"/>
</dbReference>
<feature type="domain" description="Fungal-type protein kinase" evidence="1">
    <location>
        <begin position="68"/>
        <end position="215"/>
    </location>
</feature>
<dbReference type="RefSeq" id="XP_041216354.1">
    <property type="nucleotide sequence ID" value="XM_041378072.1"/>
</dbReference>
<dbReference type="InterPro" id="IPR011009">
    <property type="entry name" value="Kinase-like_dom_sf"/>
</dbReference>
<accession>A0AAD4DQ52</accession>
<dbReference type="SUPFAM" id="SSF56112">
    <property type="entry name" value="Protein kinase-like (PK-like)"/>
    <property type="match status" value="1"/>
</dbReference>